<dbReference type="InterPro" id="IPR035476">
    <property type="entry name" value="SIS_PGI_1"/>
</dbReference>
<comment type="pathway">
    <text evidence="1 8">Carbohydrate degradation; glycolysis; D-glyceraldehyde 3-phosphate and glycerone phosphate from D-glucose: step 2/4.</text>
</comment>
<dbReference type="AlphaFoldDB" id="A0A328C8A7"/>
<dbReference type="PANTHER" id="PTHR11469">
    <property type="entry name" value="GLUCOSE-6-PHOSPHATE ISOMERASE"/>
    <property type="match status" value="1"/>
</dbReference>
<dbReference type="GO" id="GO:0051156">
    <property type="term" value="P:glucose 6-phosphate metabolic process"/>
    <property type="evidence" value="ECO:0007669"/>
    <property type="project" value="TreeGrafter"/>
</dbReference>
<dbReference type="GO" id="GO:0004347">
    <property type="term" value="F:glucose-6-phosphate isomerase activity"/>
    <property type="evidence" value="ECO:0007669"/>
    <property type="project" value="UniProtKB-EC"/>
</dbReference>
<protein>
    <recommendedName>
        <fullName evidence="3 8">Glucose-6-phosphate isomerase</fullName>
        <ecNumber evidence="3 8">5.3.1.9</ecNumber>
    </recommendedName>
</protein>
<evidence type="ECO:0000256" key="2">
    <source>
        <dbReference type="ARBA" id="ARBA00006604"/>
    </source>
</evidence>
<name>A0A328C8A7_9DELT</name>
<dbReference type="PROSITE" id="PS51463">
    <property type="entry name" value="P_GLUCOSE_ISOMERASE_3"/>
    <property type="match status" value="1"/>
</dbReference>
<evidence type="ECO:0000313" key="10">
    <source>
        <dbReference type="Proteomes" id="UP000249169"/>
    </source>
</evidence>
<dbReference type="EMBL" id="QHKO01000002">
    <property type="protein sequence ID" value="RAL23576.1"/>
    <property type="molecule type" value="Genomic_DNA"/>
</dbReference>
<evidence type="ECO:0000313" key="9">
    <source>
        <dbReference type="EMBL" id="RAL23576.1"/>
    </source>
</evidence>
<dbReference type="InterPro" id="IPR018189">
    <property type="entry name" value="Phosphoglucose_isomerase_CS"/>
</dbReference>
<comment type="similarity">
    <text evidence="2 8">Belongs to the GPI family.</text>
</comment>
<sequence length="455" mass="49429">MRRPMLSYDAAGLFDVEAGLPSNFDASWSKRCQAAVEALQQRTSSGELGFLKLPEQNLGQLMTWAEGRQAEGWTDQIVVGIGGSSLGTRAVLEAMGPAWIPAIRTHFAENLDPVSLEATLRRVDLASTLLVVVTKSGTTIETMSQLWILYDAMVRQLGQVQADRQVIAITDPERGALRALARERDWETHAVPPNVGGRFSVLTAVSLVPLALAGYDVEALLRGAALIVRQGTRDLVGLAHISAQHIALYEKGFGQMVMMAYADRLGGLVDWFRQLWAESLGKARDRSGQLVNVGITPIKAMGAVDQHSQVQLYMEGPNDKQLLFVETASHPVGFQVPESPAMPEGLRHLQGRGIDEILRAEARGTRAALSRAQRPTALWRLESTGAPAVGGFLMSWMAITALAGELLNIDAFDQPGVELGKIIAHGLLGHPKHGQFLDDLESTPSESHFSRWPAD</sequence>
<evidence type="ECO:0000256" key="8">
    <source>
        <dbReference type="RuleBase" id="RU000612"/>
    </source>
</evidence>
<dbReference type="GO" id="GO:0097367">
    <property type="term" value="F:carbohydrate derivative binding"/>
    <property type="evidence" value="ECO:0007669"/>
    <property type="project" value="InterPro"/>
</dbReference>
<evidence type="ECO:0000256" key="1">
    <source>
        <dbReference type="ARBA" id="ARBA00004926"/>
    </source>
</evidence>
<dbReference type="GO" id="GO:0006096">
    <property type="term" value="P:glycolytic process"/>
    <property type="evidence" value="ECO:0007669"/>
    <property type="project" value="UniProtKB-UniPathway"/>
</dbReference>
<dbReference type="InterPro" id="IPR023096">
    <property type="entry name" value="G6P_Isomerase_C"/>
</dbReference>
<reference evidence="9 10" key="1">
    <citation type="submission" date="2018-05" db="EMBL/GenBank/DDBJ databases">
        <title>Lujinxingia marina gen. nov. sp. nov., a new facultative anaerobic member of the class Deltaproteobacteria, and proposal of Lujinxingaceae fam. nov.</title>
        <authorList>
            <person name="Li C.-M."/>
        </authorList>
    </citation>
    <scope>NUCLEOTIDE SEQUENCE [LARGE SCALE GENOMIC DNA]</scope>
    <source>
        <strain evidence="9 10">B210</strain>
    </source>
</reference>
<gene>
    <name evidence="9" type="ORF">DL240_05300</name>
</gene>
<proteinExistence type="inferred from homology"/>
<accession>A0A328C8A7</accession>
<dbReference type="SUPFAM" id="SSF53697">
    <property type="entry name" value="SIS domain"/>
    <property type="match status" value="1"/>
</dbReference>
<dbReference type="Gene3D" id="3.40.50.10490">
    <property type="entry name" value="Glucose-6-phosphate isomerase like protein, domain 1"/>
    <property type="match status" value="2"/>
</dbReference>
<evidence type="ECO:0000256" key="3">
    <source>
        <dbReference type="ARBA" id="ARBA00011952"/>
    </source>
</evidence>
<dbReference type="EC" id="5.3.1.9" evidence="3 8"/>
<organism evidence="9 10">
    <name type="scientific">Lujinxingia litoralis</name>
    <dbReference type="NCBI Taxonomy" id="2211119"/>
    <lineage>
        <taxon>Bacteria</taxon>
        <taxon>Deltaproteobacteria</taxon>
        <taxon>Bradymonadales</taxon>
        <taxon>Lujinxingiaceae</taxon>
        <taxon>Lujinxingia</taxon>
    </lineage>
</organism>
<dbReference type="PRINTS" id="PR00662">
    <property type="entry name" value="G6PISOMERASE"/>
</dbReference>
<dbReference type="InterPro" id="IPR046348">
    <property type="entry name" value="SIS_dom_sf"/>
</dbReference>
<dbReference type="InterPro" id="IPR001672">
    <property type="entry name" value="G6P_Isomerase"/>
</dbReference>
<dbReference type="Pfam" id="PF00342">
    <property type="entry name" value="PGI"/>
    <property type="match status" value="1"/>
</dbReference>
<keyword evidence="10" id="KW-1185">Reference proteome</keyword>
<dbReference type="GO" id="GO:0048029">
    <property type="term" value="F:monosaccharide binding"/>
    <property type="evidence" value="ECO:0007669"/>
    <property type="project" value="TreeGrafter"/>
</dbReference>
<keyword evidence="5 8" id="KW-0324">Glycolysis</keyword>
<dbReference type="CDD" id="cd05016">
    <property type="entry name" value="SIS_PGI_2"/>
    <property type="match status" value="1"/>
</dbReference>
<dbReference type="InterPro" id="IPR035482">
    <property type="entry name" value="SIS_PGI_2"/>
</dbReference>
<keyword evidence="6 8" id="KW-0413">Isomerase</keyword>
<comment type="catalytic activity">
    <reaction evidence="7 8">
        <text>alpha-D-glucose 6-phosphate = beta-D-fructose 6-phosphate</text>
        <dbReference type="Rhea" id="RHEA:11816"/>
        <dbReference type="ChEBI" id="CHEBI:57634"/>
        <dbReference type="ChEBI" id="CHEBI:58225"/>
        <dbReference type="EC" id="5.3.1.9"/>
    </reaction>
</comment>
<comment type="caution">
    <text evidence="9">The sequence shown here is derived from an EMBL/GenBank/DDBJ whole genome shotgun (WGS) entry which is preliminary data.</text>
</comment>
<dbReference type="Proteomes" id="UP000249169">
    <property type="component" value="Unassembled WGS sequence"/>
</dbReference>
<evidence type="ECO:0000256" key="7">
    <source>
        <dbReference type="ARBA" id="ARBA00029321"/>
    </source>
</evidence>
<dbReference type="PANTHER" id="PTHR11469:SF1">
    <property type="entry name" value="GLUCOSE-6-PHOSPHATE ISOMERASE"/>
    <property type="match status" value="1"/>
</dbReference>
<evidence type="ECO:0000256" key="6">
    <source>
        <dbReference type="ARBA" id="ARBA00023235"/>
    </source>
</evidence>
<dbReference type="GO" id="GO:0005829">
    <property type="term" value="C:cytosol"/>
    <property type="evidence" value="ECO:0007669"/>
    <property type="project" value="TreeGrafter"/>
</dbReference>
<evidence type="ECO:0000256" key="4">
    <source>
        <dbReference type="ARBA" id="ARBA00022432"/>
    </source>
</evidence>
<dbReference type="CDD" id="cd05015">
    <property type="entry name" value="SIS_PGI_1"/>
    <property type="match status" value="1"/>
</dbReference>
<keyword evidence="4 8" id="KW-0312">Gluconeogenesis</keyword>
<dbReference type="GO" id="GO:0006094">
    <property type="term" value="P:gluconeogenesis"/>
    <property type="evidence" value="ECO:0007669"/>
    <property type="project" value="UniProtKB-KW"/>
</dbReference>
<dbReference type="Gene3D" id="1.10.1390.10">
    <property type="match status" value="1"/>
</dbReference>
<dbReference type="PROSITE" id="PS00174">
    <property type="entry name" value="P_GLUCOSE_ISOMERASE_2"/>
    <property type="match status" value="1"/>
</dbReference>
<evidence type="ECO:0000256" key="5">
    <source>
        <dbReference type="ARBA" id="ARBA00023152"/>
    </source>
</evidence>
<dbReference type="UniPathway" id="UPA00109">
    <property type="reaction ID" value="UER00181"/>
</dbReference>